<dbReference type="PROSITE" id="PS51257">
    <property type="entry name" value="PROKAR_LIPOPROTEIN"/>
    <property type="match status" value="1"/>
</dbReference>
<dbReference type="HOGENOM" id="CLU_1229447_0_0_12"/>
<dbReference type="AlphaFoldDB" id="A0A0E2EE10"/>
<dbReference type="Proteomes" id="UP000011705">
    <property type="component" value="Chromosome"/>
</dbReference>
<name>A0A0E2EE10_TREDN</name>
<evidence type="ECO:0000313" key="3">
    <source>
        <dbReference type="EMBL" id="EMB30452.1"/>
    </source>
</evidence>
<reference evidence="3" key="1">
    <citation type="submission" date="2012-01" db="EMBL/GenBank/DDBJ databases">
        <title>The Genome Sequence of Treponema denticola H-22.</title>
        <authorList>
            <consortium name="The Broad Institute Genome Sequencing Platform"/>
            <person name="Earl A."/>
            <person name="Ward D."/>
            <person name="Feldgarden M."/>
            <person name="Gevers D."/>
            <person name="Blanton J.M."/>
            <person name="Fenno C.J."/>
            <person name="Baranova O.V."/>
            <person name="Mathney J."/>
            <person name="Dewhirst F.E."/>
            <person name="Izard J."/>
            <person name="Young S.K."/>
            <person name="Zeng Q."/>
            <person name="Gargeya S."/>
            <person name="Fitzgerald M."/>
            <person name="Haas B."/>
            <person name="Abouelleil A."/>
            <person name="Alvarado L."/>
            <person name="Arachchi H.M."/>
            <person name="Berlin A."/>
            <person name="Chapman S.B."/>
            <person name="Gearin G."/>
            <person name="Goldberg J."/>
            <person name="Griggs A."/>
            <person name="Gujja S."/>
            <person name="Hansen M."/>
            <person name="Heiman D."/>
            <person name="Howarth C."/>
            <person name="Larimer J."/>
            <person name="Lui A."/>
            <person name="MacDonald P.J.P."/>
            <person name="McCowen C."/>
            <person name="Montmayeur A."/>
            <person name="Murphy C."/>
            <person name="Neiman D."/>
            <person name="Pearson M."/>
            <person name="Priest M."/>
            <person name="Roberts A."/>
            <person name="Saif S."/>
            <person name="Shea T."/>
            <person name="Sisk P."/>
            <person name="Stolte C."/>
            <person name="Sykes S."/>
            <person name="Wortman J."/>
            <person name="Nusbaum C."/>
            <person name="Birren B."/>
        </authorList>
    </citation>
    <scope>NUCLEOTIDE SEQUENCE [LARGE SCALE GENOMIC DNA]</scope>
    <source>
        <strain evidence="3">H-22</strain>
    </source>
</reference>
<dbReference type="PATRIC" id="fig|999432.5.peg.2219"/>
<feature type="signal peptide" evidence="2">
    <location>
        <begin position="1"/>
        <end position="19"/>
    </location>
</feature>
<dbReference type="RefSeq" id="WP_002685565.1">
    <property type="nucleotide sequence ID" value="NZ_CM001795.1"/>
</dbReference>
<protein>
    <recommendedName>
        <fullName evidence="4">Lipoprotein</fullName>
    </recommendedName>
</protein>
<feature type="region of interest" description="Disordered" evidence="1">
    <location>
        <begin position="190"/>
        <end position="218"/>
    </location>
</feature>
<feature type="chain" id="PRO_5002393738" description="Lipoprotein" evidence="2">
    <location>
        <begin position="20"/>
        <end position="218"/>
    </location>
</feature>
<evidence type="ECO:0000256" key="2">
    <source>
        <dbReference type="SAM" id="SignalP"/>
    </source>
</evidence>
<organism evidence="3">
    <name type="scientific">Treponema denticola H-22</name>
    <dbReference type="NCBI Taxonomy" id="999432"/>
    <lineage>
        <taxon>Bacteria</taxon>
        <taxon>Pseudomonadati</taxon>
        <taxon>Spirochaetota</taxon>
        <taxon>Spirochaetia</taxon>
        <taxon>Spirochaetales</taxon>
        <taxon>Treponemataceae</taxon>
        <taxon>Treponema</taxon>
    </lineage>
</organism>
<proteinExistence type="predicted"/>
<gene>
    <name evidence="3" type="ORF">HMPREF9726_02137</name>
</gene>
<dbReference type="EMBL" id="AGDV01000021">
    <property type="protein sequence ID" value="EMB30452.1"/>
    <property type="molecule type" value="Genomic_DNA"/>
</dbReference>
<keyword evidence="2" id="KW-0732">Signal</keyword>
<comment type="caution">
    <text evidence="3">The sequence shown here is derived from an EMBL/GenBank/DDBJ whole genome shotgun (WGS) entry which is preliminary data.</text>
</comment>
<sequence length="218" mass="24476">MKKAIKIMFLAAVAVIALAGCANKLKPLGTVSSKVKKPEMLDHKNLKWDKPVPGWVAEEPNVIEKTDDYKGKDVYLFKFESPRSKSLEGAELWTRDFSVPSEMARMVKVRVESKAAAAAAGDKDKIEGYLEDIVKTITSTKLSGFKKETDYWVQMRYFDADGNPDGDDYTYLVLYSISKKTLDKLIQNAISGADEDKPKTEEERTVRQRVKEALSEGL</sequence>
<evidence type="ECO:0008006" key="4">
    <source>
        <dbReference type="Google" id="ProtNLM"/>
    </source>
</evidence>
<feature type="compositionally biased region" description="Basic and acidic residues" evidence="1">
    <location>
        <begin position="194"/>
        <end position="218"/>
    </location>
</feature>
<accession>A0A0E2EE10</accession>
<evidence type="ECO:0000256" key="1">
    <source>
        <dbReference type="SAM" id="MobiDB-lite"/>
    </source>
</evidence>